<dbReference type="AlphaFoldDB" id="A0A6V6Y4P9"/>
<organism evidence="1 2">
    <name type="scientific">Aedoeadaptatus nemausensis</name>
    <dbReference type="NCBI Taxonomy" id="2582829"/>
    <lineage>
        <taxon>Bacteria</taxon>
        <taxon>Bacillati</taxon>
        <taxon>Bacillota</taxon>
        <taxon>Tissierellia</taxon>
        <taxon>Tissierellales</taxon>
        <taxon>Peptoniphilaceae</taxon>
        <taxon>Aedoeadaptatus</taxon>
    </lineage>
</organism>
<accession>A0A6V6Y4P9</accession>
<gene>
    <name evidence="1" type="ORF">PEPNEM18_01147</name>
</gene>
<dbReference type="EMBL" id="CAIJCS010000019">
    <property type="protein sequence ID" value="CAC9931988.1"/>
    <property type="molecule type" value="Genomic_DNA"/>
</dbReference>
<comment type="caution">
    <text evidence="1">The sequence shown here is derived from an EMBL/GenBank/DDBJ whole genome shotgun (WGS) entry which is preliminary data.</text>
</comment>
<keyword evidence="2" id="KW-1185">Reference proteome</keyword>
<proteinExistence type="predicted"/>
<reference evidence="1 2" key="1">
    <citation type="submission" date="2020-06" db="EMBL/GenBank/DDBJ databases">
        <authorList>
            <person name="Criscuolo A."/>
        </authorList>
    </citation>
    <scope>NUCLEOTIDE SEQUENCE [LARGE SCALE GENOMIC DNA]</scope>
    <source>
        <strain evidence="1">1804121828</strain>
    </source>
</reference>
<name>A0A6V6Y4P9_9FIRM</name>
<dbReference type="Proteomes" id="UP000586454">
    <property type="component" value="Unassembled WGS sequence"/>
</dbReference>
<sequence length="41" mass="4850">MKRRETGAFLFGRKKFHKTAANNVLHVKALKNYWGGIIKYR</sequence>
<protein>
    <submittedName>
        <fullName evidence="1">Uncharacterized protein</fullName>
    </submittedName>
</protein>
<evidence type="ECO:0000313" key="2">
    <source>
        <dbReference type="Proteomes" id="UP000586454"/>
    </source>
</evidence>
<evidence type="ECO:0000313" key="1">
    <source>
        <dbReference type="EMBL" id="CAC9931988.1"/>
    </source>
</evidence>